<reference evidence="1 2" key="1">
    <citation type="submission" date="2014-07" db="EMBL/GenBank/DDBJ databases">
        <title>Methanogenic archaea and the global carbon cycle.</title>
        <authorList>
            <person name="Henriksen J.R."/>
            <person name="Luke J."/>
            <person name="Reinhart S."/>
            <person name="Benedict M.N."/>
            <person name="Youngblut N.D."/>
            <person name="Metcalf M.E."/>
            <person name="Whitaker R.J."/>
            <person name="Metcalf W.W."/>
        </authorList>
    </citation>
    <scope>NUCLEOTIDE SEQUENCE [LARGE SCALE GENOMIC DNA]</scope>
    <source>
        <strain evidence="1 2">Wiesmoor</strain>
    </source>
</reference>
<organism evidence="1 2">
    <name type="scientific">Methanosarcina barkeri str. Wiesmoor</name>
    <dbReference type="NCBI Taxonomy" id="1434109"/>
    <lineage>
        <taxon>Archaea</taxon>
        <taxon>Methanobacteriati</taxon>
        <taxon>Methanobacteriota</taxon>
        <taxon>Stenosarchaea group</taxon>
        <taxon>Methanomicrobia</taxon>
        <taxon>Methanosarcinales</taxon>
        <taxon>Methanosarcinaceae</taxon>
        <taxon>Methanosarcina</taxon>
    </lineage>
</organism>
<dbReference type="Proteomes" id="UP000033038">
    <property type="component" value="Chromosome"/>
</dbReference>
<sequence>MARLEESRKFIENYRTNYKSFLPDIELSNLDVEASFYNFLSALSMPCPNRLFEGEYNELFYNTISIKNIEKM</sequence>
<accession>A0A0E3QN22</accession>
<dbReference type="EMBL" id="CP009526">
    <property type="protein sequence ID" value="AKB51775.1"/>
    <property type="molecule type" value="Genomic_DNA"/>
</dbReference>
<protein>
    <submittedName>
        <fullName evidence="1">Uncharacterized protein</fullName>
    </submittedName>
</protein>
<proteinExistence type="predicted"/>
<evidence type="ECO:0000313" key="2">
    <source>
        <dbReference type="Proteomes" id="UP000033038"/>
    </source>
</evidence>
<gene>
    <name evidence="1" type="ORF">MSBRW_2522</name>
</gene>
<dbReference type="KEGG" id="mbw:MSBRW_2522"/>
<name>A0A0E3QN22_METBA</name>
<dbReference type="HOGENOM" id="CLU_2712794_0_0_2"/>
<evidence type="ECO:0000313" key="1">
    <source>
        <dbReference type="EMBL" id="AKB51775.1"/>
    </source>
</evidence>
<dbReference type="AlphaFoldDB" id="A0A0E3QN22"/>